<keyword evidence="7" id="KW-0282">Flagellum</keyword>
<dbReference type="PANTHER" id="PTHR42792">
    <property type="entry name" value="FLAGELLIN"/>
    <property type="match status" value="1"/>
</dbReference>
<organism evidence="7 8">
    <name type="scientific">Pseudomonas lutea</name>
    <dbReference type="NCBI Taxonomy" id="243924"/>
    <lineage>
        <taxon>Bacteria</taxon>
        <taxon>Pseudomonadati</taxon>
        <taxon>Pseudomonadota</taxon>
        <taxon>Gammaproteobacteria</taxon>
        <taxon>Pseudomonadales</taxon>
        <taxon>Pseudomonadaceae</taxon>
        <taxon>Pseudomonas</taxon>
    </lineage>
</organism>
<evidence type="ECO:0000313" key="7">
    <source>
        <dbReference type="EMBL" id="KGF66019.1"/>
    </source>
</evidence>
<dbReference type="GO" id="GO:0005198">
    <property type="term" value="F:structural molecule activity"/>
    <property type="evidence" value="ECO:0007669"/>
    <property type="project" value="InterPro"/>
</dbReference>
<dbReference type="InterPro" id="IPR001029">
    <property type="entry name" value="Flagellin_N"/>
</dbReference>
<protein>
    <submittedName>
        <fullName evidence="7">Flagellar hook protein FlgL</fullName>
    </submittedName>
</protein>
<dbReference type="SUPFAM" id="SSF64518">
    <property type="entry name" value="Phase 1 flagellin"/>
    <property type="match status" value="1"/>
</dbReference>
<accession>A0A9X0EHV5</accession>
<dbReference type="Proteomes" id="UP000029719">
    <property type="component" value="Unassembled WGS sequence"/>
</dbReference>
<dbReference type="Pfam" id="PF00669">
    <property type="entry name" value="Flagellin_N"/>
    <property type="match status" value="1"/>
</dbReference>
<dbReference type="PANTHER" id="PTHR42792:SF1">
    <property type="entry name" value="FLAGELLAR HOOK-ASSOCIATED PROTEIN 3"/>
    <property type="match status" value="1"/>
</dbReference>
<evidence type="ECO:0000256" key="4">
    <source>
        <dbReference type="ARBA" id="ARBA00022525"/>
    </source>
</evidence>
<dbReference type="Gene3D" id="1.20.1330.10">
    <property type="entry name" value="f41 fragment of flagellin, N-terminal domain"/>
    <property type="match status" value="2"/>
</dbReference>
<gene>
    <name evidence="7" type="primary">flgL</name>
    <name evidence="7" type="ORF">LT42_08970</name>
</gene>
<dbReference type="NCBIfam" id="NF009361">
    <property type="entry name" value="PRK12717.1"/>
    <property type="match status" value="1"/>
</dbReference>
<keyword evidence="5" id="KW-0975">Bacterial flagellum</keyword>
<feature type="domain" description="Flagellin N-terminal" evidence="6">
    <location>
        <begin position="3"/>
        <end position="140"/>
    </location>
</feature>
<comment type="subcellular location">
    <subcellularLocation>
        <location evidence="1">Bacterial flagellum</location>
    </subcellularLocation>
    <subcellularLocation>
        <location evidence="2">Secreted</location>
    </subcellularLocation>
</comment>
<evidence type="ECO:0000259" key="6">
    <source>
        <dbReference type="Pfam" id="PF00669"/>
    </source>
</evidence>
<comment type="similarity">
    <text evidence="3">Belongs to the bacterial flagellin family.</text>
</comment>
<dbReference type="RefSeq" id="WP_037011607.1">
    <property type="nucleotide sequence ID" value="NZ_JRMB01000001.1"/>
</dbReference>
<dbReference type="AlphaFoldDB" id="A0A9X0EHV5"/>
<reference evidence="7 8" key="1">
    <citation type="submission" date="2014-09" db="EMBL/GenBank/DDBJ databases">
        <title>Genome sequence of Pseudomonas lutea strain DSM 17257T.</title>
        <authorList>
            <person name="Kwak Y."/>
            <person name="Shin J.-H."/>
        </authorList>
    </citation>
    <scope>NUCLEOTIDE SEQUENCE [LARGE SCALE GENOMIC DNA]</scope>
    <source>
        <strain evidence="7 8">DSM 17257</strain>
    </source>
</reference>
<keyword evidence="4" id="KW-0964">Secreted</keyword>
<dbReference type="EMBL" id="JRMB01000001">
    <property type="protein sequence ID" value="KGF66019.1"/>
    <property type="molecule type" value="Genomic_DNA"/>
</dbReference>
<evidence type="ECO:0000256" key="2">
    <source>
        <dbReference type="ARBA" id="ARBA00004613"/>
    </source>
</evidence>
<dbReference type="GO" id="GO:0071973">
    <property type="term" value="P:bacterial-type flagellum-dependent cell motility"/>
    <property type="evidence" value="ECO:0007669"/>
    <property type="project" value="InterPro"/>
</dbReference>
<evidence type="ECO:0000256" key="5">
    <source>
        <dbReference type="ARBA" id="ARBA00023143"/>
    </source>
</evidence>
<keyword evidence="7" id="KW-0969">Cilium</keyword>
<sequence>MRISTAQFYETSATNYSRSYANVTKTGDEVASQVKLNTAGDDPVGAGRVLQLQQMGTMLNQYNANIGTVNTSVVQTETAMTAITSAIQRAQELVLGAANATFTDKDRQANAAELKEVQTQILGLMNSKDADGSYLFSGSKSTTAPYSVNPDGTYSYQGDQTRNLLPIGSGISMAANTTGWDAFEQAINTTRTTTTLTSPAVNDNVIALSGGSVSNTAAYDNKFAPGEPYSISFQSSTQYKILDKAGNDVTADATSTGKFSSNNEGNQTIGFRGLELTLNVNLTPAQYGDATQADAAIAGHTFSLAVSNSTVSTTRSPGNPSTTVVTDSTVTDQTQFNETFPSGGAIIRFSSATEFDLYAAPYDATTSKPVSSGTLTGTPVANQAVASGVTFTFSGTPVTLASGDQFTAQSSTQQSQNILNTLSNVITALNGKVDGDPVAKQKLQATLSSTIGNLTSAANQINDAVSDGGARAKTATDQGVTNQNLLDNGSNEAQGITASDPVDAIARLTLQKTMLQASQLVFTQLSALNLFSKL</sequence>
<dbReference type="OrthoDB" id="9768249at2"/>
<dbReference type="GO" id="GO:0005576">
    <property type="term" value="C:extracellular region"/>
    <property type="evidence" value="ECO:0007669"/>
    <property type="project" value="UniProtKB-SubCell"/>
</dbReference>
<dbReference type="GO" id="GO:0009424">
    <property type="term" value="C:bacterial-type flagellum hook"/>
    <property type="evidence" value="ECO:0007669"/>
    <property type="project" value="InterPro"/>
</dbReference>
<dbReference type="NCBIfam" id="TIGR02550">
    <property type="entry name" value="flagell_flgL"/>
    <property type="match status" value="1"/>
</dbReference>
<keyword evidence="7" id="KW-0966">Cell projection</keyword>
<dbReference type="InterPro" id="IPR001492">
    <property type="entry name" value="Flagellin"/>
</dbReference>
<name>A0A9X0EHV5_9PSED</name>
<dbReference type="InterPro" id="IPR013384">
    <property type="entry name" value="Flagell_FlgL"/>
</dbReference>
<proteinExistence type="inferred from homology"/>
<evidence type="ECO:0000256" key="3">
    <source>
        <dbReference type="ARBA" id="ARBA00005709"/>
    </source>
</evidence>
<comment type="caution">
    <text evidence="7">The sequence shown here is derived from an EMBL/GenBank/DDBJ whole genome shotgun (WGS) entry which is preliminary data.</text>
</comment>
<evidence type="ECO:0000313" key="8">
    <source>
        <dbReference type="Proteomes" id="UP000029719"/>
    </source>
</evidence>
<evidence type="ECO:0000256" key="1">
    <source>
        <dbReference type="ARBA" id="ARBA00004365"/>
    </source>
</evidence>